<evidence type="ECO:0000256" key="1">
    <source>
        <dbReference type="SAM" id="MobiDB-lite"/>
    </source>
</evidence>
<dbReference type="Proteomes" id="UP001596409">
    <property type="component" value="Unassembled WGS sequence"/>
</dbReference>
<evidence type="ECO:0000313" key="3">
    <source>
        <dbReference type="Proteomes" id="UP001596409"/>
    </source>
</evidence>
<reference evidence="3" key="1">
    <citation type="journal article" date="2019" name="Int. J. Syst. Evol. Microbiol.">
        <title>The Global Catalogue of Microorganisms (GCM) 10K type strain sequencing project: providing services to taxonomists for standard genome sequencing and annotation.</title>
        <authorList>
            <consortium name="The Broad Institute Genomics Platform"/>
            <consortium name="The Broad Institute Genome Sequencing Center for Infectious Disease"/>
            <person name="Wu L."/>
            <person name="Ma J."/>
        </authorList>
    </citation>
    <scope>NUCLEOTIDE SEQUENCE [LARGE SCALE GENOMIC DNA]</scope>
    <source>
        <strain evidence="3">JCM 4855</strain>
    </source>
</reference>
<dbReference type="Pfam" id="PF19711">
    <property type="entry name" value="DUF6207"/>
    <property type="match status" value="1"/>
</dbReference>
<proteinExistence type="predicted"/>
<name>A0ABW2E838_9ACTN</name>
<dbReference type="InterPro" id="IPR045775">
    <property type="entry name" value="DUF6207"/>
</dbReference>
<evidence type="ECO:0000313" key="2">
    <source>
        <dbReference type="EMBL" id="MFC7014982.1"/>
    </source>
</evidence>
<accession>A0ABW2E838</accession>
<organism evidence="2 3">
    <name type="scientific">Streptomyces viridiviolaceus</name>
    <dbReference type="NCBI Taxonomy" id="68282"/>
    <lineage>
        <taxon>Bacteria</taxon>
        <taxon>Bacillati</taxon>
        <taxon>Actinomycetota</taxon>
        <taxon>Actinomycetes</taxon>
        <taxon>Kitasatosporales</taxon>
        <taxon>Streptomycetaceae</taxon>
        <taxon>Streptomyces</taxon>
    </lineage>
</organism>
<sequence>MRIAESELAVLDVGADDEDTVRAVTDRLQQQWATPGITQVLRPLGKTKVRARVIADVRRHPDPGDQPLQDLDAATTGFTPPVEFLRRRREREPGENAQESEEGRASFQLLPTRVLTRP</sequence>
<keyword evidence="3" id="KW-1185">Reference proteome</keyword>
<dbReference type="RefSeq" id="WP_189875356.1">
    <property type="nucleotide sequence ID" value="NZ_BMWA01000016.1"/>
</dbReference>
<protein>
    <submittedName>
        <fullName evidence="2">DUF6207 family protein</fullName>
    </submittedName>
</protein>
<comment type="caution">
    <text evidence="2">The sequence shown here is derived from an EMBL/GenBank/DDBJ whole genome shotgun (WGS) entry which is preliminary data.</text>
</comment>
<gene>
    <name evidence="2" type="ORF">ACFQMH_25425</name>
</gene>
<dbReference type="EMBL" id="JBHSYM010000057">
    <property type="protein sequence ID" value="MFC7014982.1"/>
    <property type="molecule type" value="Genomic_DNA"/>
</dbReference>
<feature type="region of interest" description="Disordered" evidence="1">
    <location>
        <begin position="58"/>
        <end position="118"/>
    </location>
</feature>